<keyword evidence="5 7" id="KW-1133">Transmembrane helix</keyword>
<dbReference type="InterPro" id="IPR052031">
    <property type="entry name" value="Membrane_Transporter-Flippase"/>
</dbReference>
<feature type="transmembrane region" description="Helical" evidence="7">
    <location>
        <begin position="425"/>
        <end position="446"/>
    </location>
</feature>
<gene>
    <name evidence="8" type="ORF">IAD26_04755</name>
</gene>
<feature type="transmembrane region" description="Helical" evidence="7">
    <location>
        <begin position="51"/>
        <end position="75"/>
    </location>
</feature>
<comment type="subcellular location">
    <subcellularLocation>
        <location evidence="1">Cell membrane</location>
        <topology evidence="1">Multi-pass membrane protein</topology>
    </subcellularLocation>
</comment>
<proteinExistence type="predicted"/>
<dbReference type="GO" id="GO:0042910">
    <property type="term" value="F:xenobiotic transmembrane transporter activity"/>
    <property type="evidence" value="ECO:0007669"/>
    <property type="project" value="InterPro"/>
</dbReference>
<feature type="transmembrane region" description="Helical" evidence="7">
    <location>
        <begin position="12"/>
        <end position="31"/>
    </location>
</feature>
<accession>A0A9D1SR68</accession>
<dbReference type="CDD" id="cd13138">
    <property type="entry name" value="MATE_yoeA_like"/>
    <property type="match status" value="1"/>
</dbReference>
<reference evidence="8" key="2">
    <citation type="journal article" date="2021" name="PeerJ">
        <title>Extensive microbial diversity within the chicken gut microbiome revealed by metagenomics and culture.</title>
        <authorList>
            <person name="Gilroy R."/>
            <person name="Ravi A."/>
            <person name="Getino M."/>
            <person name="Pursley I."/>
            <person name="Horton D.L."/>
            <person name="Alikhan N.F."/>
            <person name="Baker D."/>
            <person name="Gharbi K."/>
            <person name="Hall N."/>
            <person name="Watson M."/>
            <person name="Adriaenssens E.M."/>
            <person name="Foster-Nyarko E."/>
            <person name="Jarju S."/>
            <person name="Secka A."/>
            <person name="Antonio M."/>
            <person name="Oren A."/>
            <person name="Chaudhuri R.R."/>
            <person name="La Ragione R."/>
            <person name="Hildebrand F."/>
            <person name="Pallen M.J."/>
        </authorList>
    </citation>
    <scope>NUCLEOTIDE SEQUENCE</scope>
    <source>
        <strain evidence="8">CHK154-7741</strain>
    </source>
</reference>
<evidence type="ECO:0000256" key="2">
    <source>
        <dbReference type="ARBA" id="ARBA00022448"/>
    </source>
</evidence>
<evidence type="ECO:0000256" key="4">
    <source>
        <dbReference type="ARBA" id="ARBA00022692"/>
    </source>
</evidence>
<dbReference type="InterPro" id="IPR048279">
    <property type="entry name" value="MdtK-like"/>
</dbReference>
<feature type="transmembrane region" description="Helical" evidence="7">
    <location>
        <begin position="132"/>
        <end position="151"/>
    </location>
</feature>
<feature type="transmembrane region" description="Helical" evidence="7">
    <location>
        <begin position="323"/>
        <end position="349"/>
    </location>
</feature>
<name>A0A9D1SR68_9CLOT</name>
<sequence>MINDMTKGDPLKLLFCFSVPLLIGNIFQQLYNIADIVIVGRTLGMNALAAVGAISPIFFFLMFVVVGLTNGFAVITGQRFGAKDTDGVRKSATVSTVLSTVFTIVFSALLAIFMNTILAWMNVPKEIYKDAYLYILIVVGGLIVVNIYNLLASIVRALGDSKTPLYFLIFASVLNIFLALLFILKFGWGVPGSAVAVVLSQGVSALLCIIYVKMKFPILHTNKEDWFFAFSPRSFSFALEHLKVGIPMSVQYSILGIGILIIQSVCNTFGPDVIAAFTAALRIEQIATLPMISFGVALAAYTAQNFGAKNFSRIKEGVNKGSIINITLSIIMTLLIHFWGSDIVGIFIGKGEKHIIDIARSYLWISTLFYFFLGQIFIFRNALQGMGEVILPLSASIAELLVRSFAAIYLAVKFSYYGIFYAGPIAWVSASSIMAIGYYTNLLRIVKKARVKLR</sequence>
<keyword evidence="2" id="KW-0813">Transport</keyword>
<protein>
    <submittedName>
        <fullName evidence="8">MATE family efflux transporter</fullName>
    </submittedName>
</protein>
<dbReference type="Pfam" id="PF01554">
    <property type="entry name" value="MatE"/>
    <property type="match status" value="2"/>
</dbReference>
<dbReference type="EMBL" id="DVOD01000033">
    <property type="protein sequence ID" value="HIU92425.1"/>
    <property type="molecule type" value="Genomic_DNA"/>
</dbReference>
<feature type="transmembrane region" description="Helical" evidence="7">
    <location>
        <begin position="286"/>
        <end position="303"/>
    </location>
</feature>
<dbReference type="PANTHER" id="PTHR43549:SF3">
    <property type="entry name" value="MULTIDRUG RESISTANCE PROTEIN YPNP-RELATED"/>
    <property type="match status" value="1"/>
</dbReference>
<comment type="caution">
    <text evidence="8">The sequence shown here is derived from an EMBL/GenBank/DDBJ whole genome shotgun (WGS) entry which is preliminary data.</text>
</comment>
<evidence type="ECO:0000256" key="7">
    <source>
        <dbReference type="SAM" id="Phobius"/>
    </source>
</evidence>
<feature type="transmembrane region" description="Helical" evidence="7">
    <location>
        <begin position="361"/>
        <end position="379"/>
    </location>
</feature>
<dbReference type="InterPro" id="IPR002528">
    <property type="entry name" value="MATE_fam"/>
</dbReference>
<evidence type="ECO:0000256" key="6">
    <source>
        <dbReference type="ARBA" id="ARBA00023136"/>
    </source>
</evidence>
<reference evidence="8" key="1">
    <citation type="submission" date="2020-10" db="EMBL/GenBank/DDBJ databases">
        <authorList>
            <person name="Gilroy R."/>
        </authorList>
    </citation>
    <scope>NUCLEOTIDE SEQUENCE</scope>
    <source>
        <strain evidence="8">CHK154-7741</strain>
    </source>
</reference>
<dbReference type="PANTHER" id="PTHR43549">
    <property type="entry name" value="MULTIDRUG RESISTANCE PROTEIN YPNP-RELATED"/>
    <property type="match status" value="1"/>
</dbReference>
<dbReference type="PIRSF" id="PIRSF006603">
    <property type="entry name" value="DinF"/>
    <property type="match status" value="1"/>
</dbReference>
<organism evidence="8 9">
    <name type="scientific">Candidatus Limenecus avicola</name>
    <dbReference type="NCBI Taxonomy" id="2840847"/>
    <lineage>
        <taxon>Bacteria</taxon>
        <taxon>Bacillati</taxon>
        <taxon>Bacillota</taxon>
        <taxon>Clostridia</taxon>
        <taxon>Eubacteriales</taxon>
        <taxon>Clostridiaceae</taxon>
        <taxon>Clostridiaceae incertae sedis</taxon>
        <taxon>Candidatus Limenecus</taxon>
    </lineage>
</organism>
<feature type="transmembrane region" description="Helical" evidence="7">
    <location>
        <begin position="190"/>
        <end position="212"/>
    </location>
</feature>
<dbReference type="GO" id="GO:0005886">
    <property type="term" value="C:plasma membrane"/>
    <property type="evidence" value="ECO:0007669"/>
    <property type="project" value="UniProtKB-SubCell"/>
</dbReference>
<keyword evidence="3" id="KW-1003">Cell membrane</keyword>
<feature type="transmembrane region" description="Helical" evidence="7">
    <location>
        <begin position="96"/>
        <end position="120"/>
    </location>
</feature>
<evidence type="ECO:0000256" key="1">
    <source>
        <dbReference type="ARBA" id="ARBA00004651"/>
    </source>
</evidence>
<keyword evidence="6 7" id="KW-0472">Membrane</keyword>
<evidence type="ECO:0000313" key="9">
    <source>
        <dbReference type="Proteomes" id="UP000886748"/>
    </source>
</evidence>
<feature type="transmembrane region" description="Helical" evidence="7">
    <location>
        <begin position="163"/>
        <end position="184"/>
    </location>
</feature>
<feature type="transmembrane region" description="Helical" evidence="7">
    <location>
        <begin position="252"/>
        <end position="280"/>
    </location>
</feature>
<evidence type="ECO:0000256" key="3">
    <source>
        <dbReference type="ARBA" id="ARBA00022475"/>
    </source>
</evidence>
<feature type="transmembrane region" description="Helical" evidence="7">
    <location>
        <begin position="400"/>
        <end position="419"/>
    </location>
</feature>
<keyword evidence="4 7" id="KW-0812">Transmembrane</keyword>
<evidence type="ECO:0000313" key="8">
    <source>
        <dbReference type="EMBL" id="HIU92425.1"/>
    </source>
</evidence>
<dbReference type="GO" id="GO:0015297">
    <property type="term" value="F:antiporter activity"/>
    <property type="evidence" value="ECO:0007669"/>
    <property type="project" value="InterPro"/>
</dbReference>
<dbReference type="Proteomes" id="UP000886748">
    <property type="component" value="Unassembled WGS sequence"/>
</dbReference>
<evidence type="ECO:0000256" key="5">
    <source>
        <dbReference type="ARBA" id="ARBA00022989"/>
    </source>
</evidence>
<dbReference type="AlphaFoldDB" id="A0A9D1SR68"/>
<dbReference type="NCBIfam" id="TIGR00797">
    <property type="entry name" value="matE"/>
    <property type="match status" value="1"/>
</dbReference>